<keyword evidence="11" id="KW-1185">Reference proteome</keyword>
<dbReference type="Gene3D" id="1.50.10.150">
    <property type="entry name" value="Voltage-dependent anion channel"/>
    <property type="match status" value="1"/>
</dbReference>
<evidence type="ECO:0008006" key="12">
    <source>
        <dbReference type="Google" id="ProtNLM"/>
    </source>
</evidence>
<proteinExistence type="inferred from homology"/>
<keyword evidence="3" id="KW-0813">Transport</keyword>
<keyword evidence="5 9" id="KW-0812">Transmembrane</keyword>
<feature type="transmembrane region" description="Helical" evidence="9">
    <location>
        <begin position="376"/>
        <end position="399"/>
    </location>
</feature>
<comment type="subcellular location">
    <subcellularLocation>
        <location evidence="1">Cell membrane</location>
        <topology evidence="1">Multi-pass membrane protein</topology>
    </subcellularLocation>
</comment>
<evidence type="ECO:0000256" key="7">
    <source>
        <dbReference type="ARBA" id="ARBA00023136"/>
    </source>
</evidence>
<organism evidence="10 11">
    <name type="scientific">Cladophialophora bantiana (strain ATCC 10958 / CBS 173.52 / CDC B-1940 / NIH 8579)</name>
    <name type="common">Xylohypha bantiana</name>
    <dbReference type="NCBI Taxonomy" id="1442370"/>
    <lineage>
        <taxon>Eukaryota</taxon>
        <taxon>Fungi</taxon>
        <taxon>Dikarya</taxon>
        <taxon>Ascomycota</taxon>
        <taxon>Pezizomycotina</taxon>
        <taxon>Eurotiomycetes</taxon>
        <taxon>Chaetothyriomycetidae</taxon>
        <taxon>Chaetothyriales</taxon>
        <taxon>Herpotrichiellaceae</taxon>
        <taxon>Cladophialophora</taxon>
    </lineage>
</organism>
<evidence type="ECO:0000313" key="10">
    <source>
        <dbReference type="EMBL" id="KIW91535.1"/>
    </source>
</evidence>
<evidence type="ECO:0000256" key="4">
    <source>
        <dbReference type="ARBA" id="ARBA00022475"/>
    </source>
</evidence>
<dbReference type="VEuPathDB" id="FungiDB:Z519_07501"/>
<dbReference type="Pfam" id="PF03595">
    <property type="entry name" value="SLAC1"/>
    <property type="match status" value="1"/>
</dbReference>
<feature type="region of interest" description="Disordered" evidence="8">
    <location>
        <begin position="1"/>
        <end position="29"/>
    </location>
</feature>
<gene>
    <name evidence="10" type="ORF">Z519_07501</name>
</gene>
<evidence type="ECO:0000256" key="3">
    <source>
        <dbReference type="ARBA" id="ARBA00022448"/>
    </source>
</evidence>
<sequence>MGSKDIIKDSSSNSNQPQSATANYDDEEQTPGLIYKGPVNRSAFRALVQDFSPIWFTWCMNAGVIGTLLHQLPYQFPGLHVLSTIAFTTDLALYVVFSAIYVLHFVMFRRRAYKELVDNVMDLLLFPCWSIAFMTLVSFVTLTVSEAPWGGHAFTIVACVMWWIAAAWSFGMLFFVFSNLIQQHTILDRQLPTLIIIPAVGVATLAAVGGVFSSFAHSVSPGLAVPVIIMSMCALGVGIFLGMILYTYLLHQLLAKGWPAPPMTATLFILVGPMGQSAAALQLLGSAASTHGQFRGYHRGVFLTEAAAGSLQVTCIFLALLMTGLGAVFLGFAIIAMFHRILNGELTWAPTWNAIIFPTGTLTTATLLLGTELDSAFFKVVTVVQVIFLILIFFINAAYTLQKIYRGELLIVKEDPRLNPAVPAGKPKAT</sequence>
<keyword evidence="6 9" id="KW-1133">Transmembrane helix</keyword>
<feature type="transmembrane region" description="Helical" evidence="9">
    <location>
        <begin position="154"/>
        <end position="181"/>
    </location>
</feature>
<dbReference type="InterPro" id="IPR004695">
    <property type="entry name" value="SLAC1/Mae1/Ssu1/TehA"/>
</dbReference>
<feature type="transmembrane region" description="Helical" evidence="9">
    <location>
        <begin position="193"/>
        <end position="217"/>
    </location>
</feature>
<dbReference type="InterPro" id="IPR051629">
    <property type="entry name" value="Sulfite_efflux_TDT"/>
</dbReference>
<dbReference type="PANTHER" id="PTHR31686:SF3">
    <property type="entry name" value="ACID TRANSPORT PROTEIN, PUTATIVE (AFU_ORTHOLOGUE AFUA_4G09410)-RELATED"/>
    <property type="match status" value="1"/>
</dbReference>
<feature type="transmembrane region" description="Helical" evidence="9">
    <location>
        <begin position="223"/>
        <end position="246"/>
    </location>
</feature>
<accession>A0A0D2HLC5</accession>
<dbReference type="Proteomes" id="UP000053789">
    <property type="component" value="Unassembled WGS sequence"/>
</dbReference>
<evidence type="ECO:0000256" key="9">
    <source>
        <dbReference type="SAM" id="Phobius"/>
    </source>
</evidence>
<keyword evidence="7 9" id="KW-0472">Membrane</keyword>
<feature type="transmembrane region" description="Helical" evidence="9">
    <location>
        <begin position="309"/>
        <end position="338"/>
    </location>
</feature>
<feature type="transmembrane region" description="Helical" evidence="9">
    <location>
        <begin position="350"/>
        <end position="370"/>
    </location>
</feature>
<dbReference type="GO" id="GO:0005886">
    <property type="term" value="C:plasma membrane"/>
    <property type="evidence" value="ECO:0007669"/>
    <property type="project" value="UniProtKB-SubCell"/>
</dbReference>
<feature type="transmembrane region" description="Helical" evidence="9">
    <location>
        <begin position="91"/>
        <end position="108"/>
    </location>
</feature>
<dbReference type="HOGENOM" id="CLU_030057_1_1_1"/>
<evidence type="ECO:0000256" key="8">
    <source>
        <dbReference type="SAM" id="MobiDB-lite"/>
    </source>
</evidence>
<evidence type="ECO:0000256" key="6">
    <source>
        <dbReference type="ARBA" id="ARBA00022989"/>
    </source>
</evidence>
<dbReference type="AlphaFoldDB" id="A0A0D2HLC5"/>
<protein>
    <recommendedName>
        <fullName evidence="12">Sulfite efflux pump SSU1</fullName>
    </recommendedName>
</protein>
<reference evidence="10" key="1">
    <citation type="submission" date="2015-01" db="EMBL/GenBank/DDBJ databases">
        <title>The Genome Sequence of Cladophialophora bantiana CBS 173.52.</title>
        <authorList>
            <consortium name="The Broad Institute Genomics Platform"/>
            <person name="Cuomo C."/>
            <person name="de Hoog S."/>
            <person name="Gorbushina A."/>
            <person name="Stielow B."/>
            <person name="Teixiera M."/>
            <person name="Abouelleil A."/>
            <person name="Chapman S.B."/>
            <person name="Priest M."/>
            <person name="Young S.K."/>
            <person name="Wortman J."/>
            <person name="Nusbaum C."/>
            <person name="Birren B."/>
        </authorList>
    </citation>
    <scope>NUCLEOTIDE SEQUENCE [LARGE SCALE GENOMIC DNA]</scope>
    <source>
        <strain evidence="10">CBS 173.52</strain>
    </source>
</reference>
<evidence type="ECO:0000256" key="5">
    <source>
        <dbReference type="ARBA" id="ARBA00022692"/>
    </source>
</evidence>
<evidence type="ECO:0000256" key="1">
    <source>
        <dbReference type="ARBA" id="ARBA00004651"/>
    </source>
</evidence>
<name>A0A0D2HLC5_CLAB1</name>
<dbReference type="GeneID" id="27700429"/>
<dbReference type="OrthoDB" id="1099at2759"/>
<dbReference type="EMBL" id="KN846990">
    <property type="protein sequence ID" value="KIW91535.1"/>
    <property type="molecule type" value="Genomic_DNA"/>
</dbReference>
<dbReference type="PANTHER" id="PTHR31686">
    <property type="match status" value="1"/>
</dbReference>
<feature type="transmembrane region" description="Helical" evidence="9">
    <location>
        <begin position="120"/>
        <end position="142"/>
    </location>
</feature>
<dbReference type="InterPro" id="IPR038665">
    <property type="entry name" value="Voltage-dep_anion_channel_sf"/>
</dbReference>
<dbReference type="RefSeq" id="XP_016618204.1">
    <property type="nucleotide sequence ID" value="XM_016765235.1"/>
</dbReference>
<dbReference type="GO" id="GO:0000319">
    <property type="term" value="F:sulfite transmembrane transporter activity"/>
    <property type="evidence" value="ECO:0007669"/>
    <property type="project" value="TreeGrafter"/>
</dbReference>
<evidence type="ECO:0000256" key="2">
    <source>
        <dbReference type="ARBA" id="ARBA00008566"/>
    </source>
</evidence>
<feature type="transmembrane region" description="Helical" evidence="9">
    <location>
        <begin position="51"/>
        <end position="71"/>
    </location>
</feature>
<keyword evidence="4" id="KW-1003">Cell membrane</keyword>
<evidence type="ECO:0000313" key="11">
    <source>
        <dbReference type="Proteomes" id="UP000053789"/>
    </source>
</evidence>
<comment type="similarity">
    <text evidence="2">Belongs to the tellurite-resistance/dicarboxylate transporter (TDT) family.</text>
</comment>